<dbReference type="EMBL" id="JAJAXM010000004">
    <property type="protein sequence ID" value="MCG9024988.1"/>
    <property type="molecule type" value="Genomic_DNA"/>
</dbReference>
<keyword evidence="5" id="KW-0804">Transcription</keyword>
<evidence type="ECO:0000256" key="6">
    <source>
        <dbReference type="PROSITE-ProRule" id="PRU00169"/>
    </source>
</evidence>
<evidence type="ECO:0000256" key="3">
    <source>
        <dbReference type="ARBA" id="ARBA00023015"/>
    </source>
</evidence>
<dbReference type="PANTHER" id="PTHR48111:SF1">
    <property type="entry name" value="TWO-COMPONENT RESPONSE REGULATOR ORR33"/>
    <property type="match status" value="1"/>
</dbReference>
<dbReference type="CDD" id="cd00156">
    <property type="entry name" value="REC"/>
    <property type="match status" value="1"/>
</dbReference>
<dbReference type="PANTHER" id="PTHR48111">
    <property type="entry name" value="REGULATOR OF RPOS"/>
    <property type="match status" value="1"/>
</dbReference>
<dbReference type="Pfam" id="PF00072">
    <property type="entry name" value="Response_reg"/>
    <property type="match status" value="1"/>
</dbReference>
<dbReference type="InterPro" id="IPR001789">
    <property type="entry name" value="Sig_transdc_resp-reg_receiver"/>
</dbReference>
<dbReference type="InterPro" id="IPR011006">
    <property type="entry name" value="CheY-like_superfamily"/>
</dbReference>
<dbReference type="SUPFAM" id="SSF52172">
    <property type="entry name" value="CheY-like"/>
    <property type="match status" value="1"/>
</dbReference>
<comment type="caution">
    <text evidence="6">Lacks conserved residue(s) required for the propagation of feature annotation.</text>
</comment>
<reference evidence="8 9" key="1">
    <citation type="submission" date="2021-10" db="EMBL/GenBank/DDBJ databases">
        <title>Whole-genome sequencing analysis of Laribacter hongkongensis: virulence gene profiles, carbohydrate-active enzyme prediction, and antimicrobial resistance characterization.</title>
        <authorList>
            <person name="Yuan P."/>
            <person name="Zhan Y."/>
            <person name="Chen D."/>
        </authorList>
    </citation>
    <scope>NUCLEOTIDE SEQUENCE [LARGE SCALE GENOMIC DNA]</scope>
    <source>
        <strain evidence="8 9">W67</strain>
    </source>
</reference>
<gene>
    <name evidence="8" type="ORF">LH440_03525</name>
</gene>
<comment type="caution">
    <text evidence="8">The sequence shown here is derived from an EMBL/GenBank/DDBJ whole genome shotgun (WGS) entry which is preliminary data.</text>
</comment>
<evidence type="ECO:0000256" key="5">
    <source>
        <dbReference type="ARBA" id="ARBA00023163"/>
    </source>
</evidence>
<keyword evidence="1" id="KW-0597">Phosphoprotein</keyword>
<evidence type="ECO:0000256" key="1">
    <source>
        <dbReference type="ARBA" id="ARBA00022553"/>
    </source>
</evidence>
<evidence type="ECO:0000256" key="4">
    <source>
        <dbReference type="ARBA" id="ARBA00023125"/>
    </source>
</evidence>
<dbReference type="SMART" id="SM00448">
    <property type="entry name" value="REC"/>
    <property type="match status" value="1"/>
</dbReference>
<dbReference type="RefSeq" id="WP_239893552.1">
    <property type="nucleotide sequence ID" value="NZ_JAJAXM010000004.1"/>
</dbReference>
<keyword evidence="4" id="KW-0238">DNA-binding</keyword>
<protein>
    <submittedName>
        <fullName evidence="8">Response regulator</fullName>
    </submittedName>
</protein>
<feature type="domain" description="Response regulatory" evidence="7">
    <location>
        <begin position="9"/>
        <end position="130"/>
    </location>
</feature>
<evidence type="ECO:0000313" key="9">
    <source>
        <dbReference type="Proteomes" id="UP001200247"/>
    </source>
</evidence>
<dbReference type="PROSITE" id="PS50110">
    <property type="entry name" value="RESPONSE_REGULATORY"/>
    <property type="match status" value="1"/>
</dbReference>
<proteinExistence type="predicted"/>
<accession>A0ABD4SMX7</accession>
<name>A0ABD4SMX7_9NEIS</name>
<dbReference type="Gene3D" id="3.40.50.2300">
    <property type="match status" value="1"/>
</dbReference>
<keyword evidence="3" id="KW-0805">Transcription regulation</keyword>
<dbReference type="AlphaFoldDB" id="A0ABD4SMX7"/>
<evidence type="ECO:0000256" key="2">
    <source>
        <dbReference type="ARBA" id="ARBA00023012"/>
    </source>
</evidence>
<evidence type="ECO:0000259" key="7">
    <source>
        <dbReference type="PROSITE" id="PS50110"/>
    </source>
</evidence>
<sequence>MRERLAASRILLVDRLPPARAILTGILTRLGIPATSIHHAEHGQSALAQLAEQPADIVISALDFAPVSGLELLARIRQGESAAPANQPVLVVTADGTPEHRLAAARLAVDGVIAKPPHPLQVERSIIRLLATRRPAEPACCQVVRLPATLPADRTIVRPVLALTPGQMLTSDLLGHNGTLLLPRGSLLTAAVISVLLQYRRHFGIENATLLRASQPHEAAPVATPVATS</sequence>
<organism evidence="8 9">
    <name type="scientific">Laribacter hongkongensis</name>
    <dbReference type="NCBI Taxonomy" id="168471"/>
    <lineage>
        <taxon>Bacteria</taxon>
        <taxon>Pseudomonadati</taxon>
        <taxon>Pseudomonadota</taxon>
        <taxon>Betaproteobacteria</taxon>
        <taxon>Neisseriales</taxon>
        <taxon>Aquaspirillaceae</taxon>
        <taxon>Laribacter</taxon>
    </lineage>
</organism>
<evidence type="ECO:0000313" key="8">
    <source>
        <dbReference type="EMBL" id="MCG9024988.1"/>
    </source>
</evidence>
<dbReference type="GO" id="GO:0003677">
    <property type="term" value="F:DNA binding"/>
    <property type="evidence" value="ECO:0007669"/>
    <property type="project" value="UniProtKB-KW"/>
</dbReference>
<dbReference type="GO" id="GO:0000160">
    <property type="term" value="P:phosphorelay signal transduction system"/>
    <property type="evidence" value="ECO:0007669"/>
    <property type="project" value="UniProtKB-KW"/>
</dbReference>
<dbReference type="InterPro" id="IPR039420">
    <property type="entry name" value="WalR-like"/>
</dbReference>
<dbReference type="Proteomes" id="UP001200247">
    <property type="component" value="Unassembled WGS sequence"/>
</dbReference>
<keyword evidence="2" id="KW-0902">Two-component regulatory system</keyword>